<comment type="caution">
    <text evidence="1">The sequence shown here is derived from an EMBL/GenBank/DDBJ whole genome shotgun (WGS) entry which is preliminary data.</text>
</comment>
<organism evidence="1 2">
    <name type="scientific">Amblyomma americanum</name>
    <name type="common">Lone star tick</name>
    <dbReference type="NCBI Taxonomy" id="6943"/>
    <lineage>
        <taxon>Eukaryota</taxon>
        <taxon>Metazoa</taxon>
        <taxon>Ecdysozoa</taxon>
        <taxon>Arthropoda</taxon>
        <taxon>Chelicerata</taxon>
        <taxon>Arachnida</taxon>
        <taxon>Acari</taxon>
        <taxon>Parasitiformes</taxon>
        <taxon>Ixodida</taxon>
        <taxon>Ixodoidea</taxon>
        <taxon>Ixodidae</taxon>
        <taxon>Amblyomminae</taxon>
        <taxon>Amblyomma</taxon>
    </lineage>
</organism>
<dbReference type="AlphaFoldDB" id="A0AAQ4EYJ4"/>
<dbReference type="EMBL" id="JARKHS020009585">
    <property type="protein sequence ID" value="KAK8779652.1"/>
    <property type="molecule type" value="Genomic_DNA"/>
</dbReference>
<keyword evidence="2" id="KW-1185">Reference proteome</keyword>
<name>A0AAQ4EYJ4_AMBAM</name>
<proteinExistence type="predicted"/>
<dbReference type="Proteomes" id="UP001321473">
    <property type="component" value="Unassembled WGS sequence"/>
</dbReference>
<evidence type="ECO:0000313" key="1">
    <source>
        <dbReference type="EMBL" id="KAK8779652.1"/>
    </source>
</evidence>
<protein>
    <submittedName>
        <fullName evidence="1">Uncharacterized protein</fullName>
    </submittedName>
</protein>
<accession>A0AAQ4EYJ4</accession>
<reference evidence="1 2" key="1">
    <citation type="journal article" date="2023" name="Arcadia Sci">
        <title>De novo assembly of a long-read Amblyomma americanum tick genome.</title>
        <authorList>
            <person name="Chou S."/>
            <person name="Poskanzer K.E."/>
            <person name="Rollins M."/>
            <person name="Thuy-Boun P.S."/>
        </authorList>
    </citation>
    <scope>NUCLEOTIDE SEQUENCE [LARGE SCALE GENOMIC DNA]</scope>
    <source>
        <strain evidence="1">F_SG_1</strain>
        <tissue evidence="1">Salivary glands</tissue>
    </source>
</reference>
<gene>
    <name evidence="1" type="ORF">V5799_019007</name>
</gene>
<evidence type="ECO:0000313" key="2">
    <source>
        <dbReference type="Proteomes" id="UP001321473"/>
    </source>
</evidence>
<sequence length="269" mass="29750">MIKASAGVNIQETEEEDIVIPNTKQHSILIATTSGERKMKYVSINLIKLGEEEQVPVFAYVATPDGCGKGVVHGVDRIFTQEEIMQMLRHKANPEVIGATPYDMDVVEGTDIDPSELKIPGQWFKAKGNGKIVPAETDNGGHVDKGQDEWRRAAERREGRRLAAKSVERQFTRIPSGFEKIVMRPQGGLKQLLKHGGAFLADAISKAAGTNDRGMNDIITFNTKQQSFLIATEDEAKRDKYAAVKELTIGNETVAIKPTWRHRRTAAKA</sequence>